<dbReference type="Proteomes" id="UP000595498">
    <property type="component" value="Chromosome"/>
</dbReference>
<dbReference type="InterPro" id="IPR037066">
    <property type="entry name" value="Plug_dom_sf"/>
</dbReference>
<keyword evidence="6" id="KW-1134">Transmembrane beta strand</keyword>
<dbReference type="Gene3D" id="3.55.50.30">
    <property type="match status" value="1"/>
</dbReference>
<comment type="similarity">
    <text evidence="6 7">Belongs to the TonB-dependent receptor family.</text>
</comment>
<accession>A0ABX7CJR2</accession>
<keyword evidence="1 6" id="KW-0813">Transport</keyword>
<evidence type="ECO:0000256" key="7">
    <source>
        <dbReference type="RuleBase" id="RU003357"/>
    </source>
</evidence>
<keyword evidence="10" id="KW-1185">Reference proteome</keyword>
<evidence type="ECO:0000313" key="10">
    <source>
        <dbReference type="Proteomes" id="UP000595498"/>
    </source>
</evidence>
<dbReference type="SUPFAM" id="SSF49464">
    <property type="entry name" value="Carboxypeptidase regulatory domain-like"/>
    <property type="match status" value="1"/>
</dbReference>
<gene>
    <name evidence="9" type="ORF">I6I98_18435</name>
</gene>
<keyword evidence="7" id="KW-0798">TonB box</keyword>
<evidence type="ECO:0000256" key="3">
    <source>
        <dbReference type="ARBA" id="ARBA00023004"/>
    </source>
</evidence>
<protein>
    <submittedName>
        <fullName evidence="9">TonB-dependent receptor</fullName>
    </submittedName>
</protein>
<feature type="domain" description="Secretin/TonB short N-terminal" evidence="8">
    <location>
        <begin position="67"/>
        <end position="118"/>
    </location>
</feature>
<dbReference type="EMBL" id="CP068224">
    <property type="protein sequence ID" value="QQT52241.1"/>
    <property type="molecule type" value="Genomic_DNA"/>
</dbReference>
<evidence type="ECO:0000256" key="5">
    <source>
        <dbReference type="ARBA" id="ARBA00023237"/>
    </source>
</evidence>
<evidence type="ECO:0000256" key="6">
    <source>
        <dbReference type="PROSITE-ProRule" id="PRU01360"/>
    </source>
</evidence>
<evidence type="ECO:0000313" key="9">
    <source>
        <dbReference type="EMBL" id="QQT52241.1"/>
    </source>
</evidence>
<dbReference type="Gene3D" id="2.170.130.10">
    <property type="entry name" value="TonB-dependent receptor, plug domain"/>
    <property type="match status" value="1"/>
</dbReference>
<name>A0ABX7CJR2_SPHMU</name>
<dbReference type="Gene3D" id="2.60.40.1120">
    <property type="entry name" value="Carboxypeptidase-like, regulatory domain"/>
    <property type="match status" value="1"/>
</dbReference>
<keyword evidence="9" id="KW-0675">Receptor</keyword>
<keyword evidence="2" id="KW-0410">Iron transport</keyword>
<dbReference type="InterPro" id="IPR023997">
    <property type="entry name" value="TonB-dep_OMP_SusC/RagA_CS"/>
</dbReference>
<dbReference type="InterPro" id="IPR023996">
    <property type="entry name" value="TonB-dep_OMP_SusC/RagA"/>
</dbReference>
<keyword evidence="2" id="KW-0406">Ion transport</keyword>
<sequence length="1160" mass="128515">MKKDHPRYYYQYLKSYKTHLSMKLTFVLLLASIMVAMGNVRAQRINLNQHKAQLKNILIEISRQSGYTFIYDENDLKNIKPITISANNKSITSLLDELLVEKSLDYQIKGRSIAIGRKPAIQPIAKNVNDNIQKRTITGRVTNENGQALPGINVLLKGSAIGTSTNAQGEFSLTVPESNSLLIISSVGYATAEIPTQGKNEINVVLKAANSNLEEVVVVGFGTQKKENLTGAVATVSAKRLADRPIANLGQGLQGLVPNLNITSANGKPGTGSQFNIRGTGSINGGTAGPLILVDGVQRDPNSIDPSDVENVTVLKDAAAAAIYGGRAAYGVILIQTKNPKSQNPQINYTGEYTVSRPTKMAKYINSIDYIRMHRQANRNGQDGGTTATESFTEQDSILANAYFNDPANNLPVYVDPSNPAKYRYVGNTDWIKEQYPGWAPMQRHNLSLQGGRGATSVITSLGYLQQKGLFKEAGQKYQRLNPSMKVNSEITDWLTLTGNFALTHIDDKETAGVVTGGTSSGWISGDLRPTMPIRHPDGNFSGQGSFTNPFAVAANNGKRKRYSNDLWLTGGVKIKPIEHVSVVADYTWNAYNNFLQSHQIPFKEYGVNGILLGTFPWTNPSSVSETTDNHNYFALNAFATYENTFAEKHYFKAMVGINRESSRYKRLGIFANNLVDPTKPAINLNNDPRPSVTGAENEWALFGTVFRLNYIFDKKYLLEINGRYDGSSRFSADKRYVFTPSVSAGWRISEENFMEGIKDVVNDLKLRASYGELPNQGFNSDDLYSASNFYPYLPTMPVNNSVGYIFGNQTGVSVGAPGLVSTNFTWEKSATTNFGLDFALLKNRLTGSFDVYERRTRDMLVAGVPLPSVLGTAAPSQNAGTLVTKGWELSVGWNDRIGDDLSYDVMLSLSDNHAKLTKYPLNTTKIFNNWYEGKLDGEIWGFETQGYFQSQQEIDSAPKQTQVWGGTWRPGDIRYADLNNDGKIDFGNNTVGNPGDRKIIGNSTPRYSFGVNMGLNYKNFDFSAFLQGIGKRDTWISNSAFWGFTSEWNVPFVYATDYWTQENRDAYFPRLRFGNGGNSQQQTKYLQNAAYLRVKQLTLGYSLPKRWTEKAKLGRARVYISGQNLLTFTSLFDAFDPEVLNFQDAPQSKSVAFGLQLGF</sequence>
<dbReference type="InterPro" id="IPR039426">
    <property type="entry name" value="TonB-dep_rcpt-like"/>
</dbReference>
<dbReference type="Pfam" id="PF07660">
    <property type="entry name" value="STN"/>
    <property type="match status" value="1"/>
</dbReference>
<comment type="subcellular location">
    <subcellularLocation>
        <location evidence="6">Cell outer membrane</location>
        <topology evidence="6">Multi-pass membrane protein</topology>
    </subcellularLocation>
</comment>
<evidence type="ECO:0000256" key="2">
    <source>
        <dbReference type="ARBA" id="ARBA00022496"/>
    </source>
</evidence>
<dbReference type="InterPro" id="IPR000531">
    <property type="entry name" value="Beta-barrel_TonB"/>
</dbReference>
<evidence type="ECO:0000256" key="4">
    <source>
        <dbReference type="ARBA" id="ARBA00023136"/>
    </source>
</evidence>
<keyword evidence="6" id="KW-0812">Transmembrane</keyword>
<keyword evidence="4 6" id="KW-0472">Membrane</keyword>
<dbReference type="SUPFAM" id="SSF56935">
    <property type="entry name" value="Porins"/>
    <property type="match status" value="1"/>
</dbReference>
<dbReference type="NCBIfam" id="TIGR04057">
    <property type="entry name" value="SusC_RagA_signa"/>
    <property type="match status" value="1"/>
</dbReference>
<proteinExistence type="inferred from homology"/>
<evidence type="ECO:0000259" key="8">
    <source>
        <dbReference type="SMART" id="SM00965"/>
    </source>
</evidence>
<reference evidence="9 10" key="1">
    <citation type="submission" date="2021-01" db="EMBL/GenBank/DDBJ databases">
        <title>FDA dAtabase for Regulatory Grade micrObial Sequences (FDA-ARGOS): Supporting development and validation of Infectious Disease Dx tests.</title>
        <authorList>
            <person name="Sproer C."/>
            <person name="Gronow S."/>
            <person name="Severitt S."/>
            <person name="Schroder I."/>
            <person name="Tallon L."/>
            <person name="Sadzewicz L."/>
            <person name="Zhao X."/>
            <person name="Boylan J."/>
            <person name="Ott S."/>
            <person name="Bowen H."/>
            <person name="Vavikolanu K."/>
            <person name="Mehta A."/>
            <person name="Aluvathingal J."/>
            <person name="Nadendla S."/>
            <person name="Lowell S."/>
            <person name="Myers T."/>
            <person name="Yan Y."/>
            <person name="Sichtig H."/>
        </authorList>
    </citation>
    <scope>NUCLEOTIDE SEQUENCE [LARGE SCALE GENOMIC DNA]</scope>
    <source>
        <strain evidence="9 10">FDAARGOS_1141</strain>
    </source>
</reference>
<dbReference type="Pfam" id="PF13715">
    <property type="entry name" value="CarbopepD_reg_2"/>
    <property type="match status" value="1"/>
</dbReference>
<dbReference type="InterPro" id="IPR008969">
    <property type="entry name" value="CarboxyPept-like_regulatory"/>
</dbReference>
<dbReference type="InterPro" id="IPR012910">
    <property type="entry name" value="Plug_dom"/>
</dbReference>
<dbReference type="PROSITE" id="PS52016">
    <property type="entry name" value="TONB_DEPENDENT_REC_3"/>
    <property type="match status" value="1"/>
</dbReference>
<organism evidence="9 10">
    <name type="scientific">Sphingobacterium multivorum</name>
    <dbReference type="NCBI Taxonomy" id="28454"/>
    <lineage>
        <taxon>Bacteria</taxon>
        <taxon>Pseudomonadati</taxon>
        <taxon>Bacteroidota</taxon>
        <taxon>Sphingobacteriia</taxon>
        <taxon>Sphingobacteriales</taxon>
        <taxon>Sphingobacteriaceae</taxon>
        <taxon>Sphingobacterium</taxon>
    </lineage>
</organism>
<dbReference type="InterPro" id="IPR011662">
    <property type="entry name" value="Secretin/TonB_short_N"/>
</dbReference>
<dbReference type="Pfam" id="PF00593">
    <property type="entry name" value="TonB_dep_Rec_b-barrel"/>
    <property type="match status" value="1"/>
</dbReference>
<keyword evidence="3" id="KW-0408">Iron</keyword>
<keyword evidence="5 6" id="KW-0998">Cell outer membrane</keyword>
<dbReference type="Pfam" id="PF07715">
    <property type="entry name" value="Plug"/>
    <property type="match status" value="1"/>
</dbReference>
<dbReference type="NCBIfam" id="TIGR04056">
    <property type="entry name" value="OMP_RagA_SusC"/>
    <property type="match status" value="1"/>
</dbReference>
<dbReference type="SMART" id="SM00965">
    <property type="entry name" value="STN"/>
    <property type="match status" value="1"/>
</dbReference>
<evidence type="ECO:0000256" key="1">
    <source>
        <dbReference type="ARBA" id="ARBA00022448"/>
    </source>
</evidence>